<geneLocation type="plasmid" evidence="3">
    <name>prsp8c3a</name>
</geneLocation>
<dbReference type="RefSeq" id="WP_155774517.1">
    <property type="nucleotide sequence ID" value="NZ_CP017242.1"/>
</dbReference>
<reference evidence="2 3" key="1">
    <citation type="submission" date="2016-09" db="EMBL/GenBank/DDBJ databases">
        <title>The complete genome sequences of Rhizobium gallicum, symbiovars gallicum and phaseoli, symbionts associated to common bean (Phaseolus vulgaris).</title>
        <authorList>
            <person name="Bustos P."/>
            <person name="Santamaria R.I."/>
            <person name="Perez-Carrascal O.M."/>
            <person name="Juarez S."/>
            <person name="Lozano L."/>
            <person name="Martinez-Flores I."/>
            <person name="Martinez-Romero E."/>
            <person name="Cevallos M."/>
            <person name="Romero D."/>
            <person name="Davila G."/>
            <person name="Gonzalez V."/>
        </authorList>
    </citation>
    <scope>NUCLEOTIDE SEQUENCE [LARGE SCALE GENOMIC DNA]</scope>
    <source>
        <strain evidence="2 3">8C-3</strain>
        <plasmid evidence="3">Plasmid prsp8c3a</plasmid>
    </source>
</reference>
<proteinExistence type="predicted"/>
<feature type="chain" id="PRO_5012250577" evidence="1">
    <location>
        <begin position="24"/>
        <end position="55"/>
    </location>
</feature>
<gene>
    <name evidence="2" type="ORF">AM571_PA00330</name>
</gene>
<dbReference type="AlphaFoldDB" id="A0A1L5PAK9"/>
<evidence type="ECO:0000313" key="2">
    <source>
        <dbReference type="EMBL" id="APO77211.1"/>
    </source>
</evidence>
<keyword evidence="1" id="KW-0732">Signal</keyword>
<protein>
    <submittedName>
        <fullName evidence="2">Uncharacterized protein</fullName>
    </submittedName>
</protein>
<keyword evidence="2" id="KW-0614">Plasmid</keyword>
<name>A0A1L5PAK9_RHIET</name>
<organism evidence="2 3">
    <name type="scientific">Rhizobium etli 8C-3</name>
    <dbReference type="NCBI Taxonomy" id="538025"/>
    <lineage>
        <taxon>Bacteria</taxon>
        <taxon>Pseudomonadati</taxon>
        <taxon>Pseudomonadota</taxon>
        <taxon>Alphaproteobacteria</taxon>
        <taxon>Hyphomicrobiales</taxon>
        <taxon>Rhizobiaceae</taxon>
        <taxon>Rhizobium/Agrobacterium group</taxon>
        <taxon>Rhizobium</taxon>
    </lineage>
</organism>
<evidence type="ECO:0000313" key="3">
    <source>
        <dbReference type="Proteomes" id="UP000185109"/>
    </source>
</evidence>
<dbReference type="Proteomes" id="UP000185109">
    <property type="component" value="Plasmid pRsp8C3a"/>
</dbReference>
<feature type="signal peptide" evidence="1">
    <location>
        <begin position="1"/>
        <end position="23"/>
    </location>
</feature>
<dbReference type="EMBL" id="CP017242">
    <property type="protein sequence ID" value="APO77211.1"/>
    <property type="molecule type" value="Genomic_DNA"/>
</dbReference>
<accession>A0A1L5PAK9</accession>
<sequence length="55" mass="5728">MKKVLRMLSLSATPILIGAAAQAADDGNTLPSLEIPKKLQSALPLPMAETDLPSV</sequence>
<evidence type="ECO:0000256" key="1">
    <source>
        <dbReference type="SAM" id="SignalP"/>
    </source>
</evidence>